<dbReference type="Proteomes" id="UP000805704">
    <property type="component" value="Chromosome 11"/>
</dbReference>
<comment type="caution">
    <text evidence="1">The sequence shown here is derived from an EMBL/GenBank/DDBJ whole genome shotgun (WGS) entry which is preliminary data.</text>
</comment>
<evidence type="ECO:0000313" key="1">
    <source>
        <dbReference type="EMBL" id="KAG8013487.1"/>
    </source>
</evidence>
<gene>
    <name evidence="1" type="ORF">GBF38_021880</name>
</gene>
<protein>
    <submittedName>
        <fullName evidence="1">Uncharacterized protein</fullName>
    </submittedName>
</protein>
<organism evidence="1 2">
    <name type="scientific">Nibea albiflora</name>
    <name type="common">Yellow drum</name>
    <name type="synonym">Corvina albiflora</name>
    <dbReference type="NCBI Taxonomy" id="240163"/>
    <lineage>
        <taxon>Eukaryota</taxon>
        <taxon>Metazoa</taxon>
        <taxon>Chordata</taxon>
        <taxon>Craniata</taxon>
        <taxon>Vertebrata</taxon>
        <taxon>Euteleostomi</taxon>
        <taxon>Actinopterygii</taxon>
        <taxon>Neopterygii</taxon>
        <taxon>Teleostei</taxon>
        <taxon>Neoteleostei</taxon>
        <taxon>Acanthomorphata</taxon>
        <taxon>Eupercaria</taxon>
        <taxon>Sciaenidae</taxon>
        <taxon>Nibea</taxon>
    </lineage>
</organism>
<reference evidence="1" key="1">
    <citation type="submission" date="2020-04" db="EMBL/GenBank/DDBJ databases">
        <title>A chromosome-scale assembly and high-density genetic map of the yellow drum (Nibea albiflora) genome.</title>
        <authorList>
            <person name="Xu D."/>
            <person name="Zhang W."/>
            <person name="Chen R."/>
            <person name="Tan P."/>
            <person name="Wang L."/>
            <person name="Song H."/>
            <person name="Tian L."/>
            <person name="Zhu Q."/>
            <person name="Wang B."/>
        </authorList>
    </citation>
    <scope>NUCLEOTIDE SEQUENCE</scope>
    <source>
        <strain evidence="1">ZJHYS-2018</strain>
    </source>
</reference>
<name>A0ACB7FGD8_NIBAL</name>
<feature type="non-terminal residue" evidence="1">
    <location>
        <position position="1"/>
    </location>
</feature>
<accession>A0ACB7FGD8</accession>
<sequence length="106" mass="11570">AKNCPVAKGIRKRLQAYTFTALTHLVTDVLAVVNRMNLIFQKEDVNISSISPVVSTTLASLEDLMNGPGEAEKTFNKASQDGRFWGVTLTLGDAQTFSSLRSTLPR</sequence>
<keyword evidence="2" id="KW-1185">Reference proteome</keyword>
<evidence type="ECO:0000313" key="2">
    <source>
        <dbReference type="Proteomes" id="UP000805704"/>
    </source>
</evidence>
<dbReference type="EMBL" id="CM024799">
    <property type="protein sequence ID" value="KAG8013487.1"/>
    <property type="molecule type" value="Genomic_DNA"/>
</dbReference>
<proteinExistence type="predicted"/>